<reference evidence="2" key="1">
    <citation type="submission" date="2021-04" db="EMBL/GenBank/DDBJ databases">
        <title>novel species isolated from subtropical streams in China.</title>
        <authorList>
            <person name="Lu H."/>
        </authorList>
    </citation>
    <scope>NUCLEOTIDE SEQUENCE</scope>
    <source>
        <strain evidence="2">FT137W</strain>
    </source>
</reference>
<evidence type="ECO:0000313" key="2">
    <source>
        <dbReference type="EMBL" id="MBR7800960.1"/>
    </source>
</evidence>
<protein>
    <submittedName>
        <fullName evidence="2">Uncharacterized protein</fullName>
    </submittedName>
</protein>
<keyword evidence="3" id="KW-1185">Reference proteome</keyword>
<proteinExistence type="predicted"/>
<dbReference type="AlphaFoldDB" id="A0A941E249"/>
<comment type="caution">
    <text evidence="2">The sequence shown here is derived from an EMBL/GenBank/DDBJ whole genome shotgun (WGS) entry which is preliminary data.</text>
</comment>
<dbReference type="Proteomes" id="UP000678545">
    <property type="component" value="Unassembled WGS sequence"/>
</dbReference>
<organism evidence="2 3">
    <name type="scientific">Undibacterium fentianense</name>
    <dbReference type="NCBI Taxonomy" id="2828728"/>
    <lineage>
        <taxon>Bacteria</taxon>
        <taxon>Pseudomonadati</taxon>
        <taxon>Pseudomonadota</taxon>
        <taxon>Betaproteobacteria</taxon>
        <taxon>Burkholderiales</taxon>
        <taxon>Oxalobacteraceae</taxon>
        <taxon>Undibacterium</taxon>
    </lineage>
</organism>
<keyword evidence="1" id="KW-1133">Transmembrane helix</keyword>
<feature type="transmembrane region" description="Helical" evidence="1">
    <location>
        <begin position="6"/>
        <end position="25"/>
    </location>
</feature>
<dbReference type="EMBL" id="JAGSPJ010000005">
    <property type="protein sequence ID" value="MBR7800960.1"/>
    <property type="molecule type" value="Genomic_DNA"/>
</dbReference>
<keyword evidence="1" id="KW-0472">Membrane</keyword>
<feature type="transmembrane region" description="Helical" evidence="1">
    <location>
        <begin position="37"/>
        <end position="57"/>
    </location>
</feature>
<gene>
    <name evidence="2" type="ORF">KDM90_13195</name>
</gene>
<name>A0A941E249_9BURK</name>
<evidence type="ECO:0000313" key="3">
    <source>
        <dbReference type="Proteomes" id="UP000678545"/>
    </source>
</evidence>
<evidence type="ECO:0000256" key="1">
    <source>
        <dbReference type="SAM" id="Phobius"/>
    </source>
</evidence>
<accession>A0A941E249</accession>
<sequence length="63" mass="7261">MRHFFLLLISGLAMYGVWQLTSPLIRQNATKTISKHAYRLFIFIGLLLLLLIAAYYTPALHLL</sequence>
<keyword evidence="1" id="KW-0812">Transmembrane</keyword>
<dbReference type="RefSeq" id="WP_212676077.1">
    <property type="nucleotide sequence ID" value="NZ_JAGSPJ010000005.1"/>
</dbReference>